<dbReference type="EMBL" id="UYRW01011527">
    <property type="protein sequence ID" value="VDM99698.1"/>
    <property type="molecule type" value="Genomic_DNA"/>
</dbReference>
<gene>
    <name evidence="1" type="ORF">NOO_LOCUS12673</name>
</gene>
<accession>A0A3P7MJL3</accession>
<evidence type="ECO:0000313" key="1">
    <source>
        <dbReference type="EMBL" id="VDM99698.1"/>
    </source>
</evidence>
<sequence length="107" mass="12071">DATARTAVENRHANYHVTKYQPAKTLQRQMAYSKENNEQCLEAIILTGPFKIKMSLFLTFLLGKPGNLYIYTDNGTTINIVYQSIVKLNILDMKGLIYGDAAPNNIM</sequence>
<organism evidence="1 2">
    <name type="scientific">Onchocerca ochengi</name>
    <name type="common">Filarial nematode worm</name>
    <dbReference type="NCBI Taxonomy" id="42157"/>
    <lineage>
        <taxon>Eukaryota</taxon>
        <taxon>Metazoa</taxon>
        <taxon>Ecdysozoa</taxon>
        <taxon>Nematoda</taxon>
        <taxon>Chromadorea</taxon>
        <taxon>Rhabditida</taxon>
        <taxon>Spirurina</taxon>
        <taxon>Spiruromorpha</taxon>
        <taxon>Filarioidea</taxon>
        <taxon>Onchocercidae</taxon>
        <taxon>Onchocerca</taxon>
    </lineage>
</organism>
<proteinExistence type="predicted"/>
<dbReference type="Proteomes" id="UP000271087">
    <property type="component" value="Unassembled WGS sequence"/>
</dbReference>
<keyword evidence="2" id="KW-1185">Reference proteome</keyword>
<dbReference type="AlphaFoldDB" id="A0A3P7MJL3"/>
<protein>
    <submittedName>
        <fullName evidence="1">Uncharacterized protein</fullName>
    </submittedName>
</protein>
<evidence type="ECO:0000313" key="2">
    <source>
        <dbReference type="Proteomes" id="UP000271087"/>
    </source>
</evidence>
<name>A0A3P7MJL3_ONCOC</name>
<feature type="non-terminal residue" evidence="1">
    <location>
        <position position="1"/>
    </location>
</feature>
<reference evidence="1 2" key="1">
    <citation type="submission" date="2018-08" db="EMBL/GenBank/DDBJ databases">
        <authorList>
            <person name="Laetsch R D."/>
            <person name="Stevens L."/>
            <person name="Kumar S."/>
            <person name="Blaxter L. M."/>
        </authorList>
    </citation>
    <scope>NUCLEOTIDE SEQUENCE [LARGE SCALE GENOMIC DNA]</scope>
</reference>